<feature type="region of interest" description="Disordered" evidence="1">
    <location>
        <begin position="326"/>
        <end position="368"/>
    </location>
</feature>
<evidence type="ECO:0000256" key="1">
    <source>
        <dbReference type="SAM" id="MobiDB-lite"/>
    </source>
</evidence>
<comment type="caution">
    <text evidence="3">The sequence shown here is derived from an EMBL/GenBank/DDBJ whole genome shotgun (WGS) entry which is preliminary data.</text>
</comment>
<evidence type="ECO:0000313" key="3">
    <source>
        <dbReference type="EMBL" id="KAF2075016.1"/>
    </source>
</evidence>
<feature type="region of interest" description="Disordered" evidence="1">
    <location>
        <begin position="212"/>
        <end position="232"/>
    </location>
</feature>
<dbReference type="GO" id="GO:0046872">
    <property type="term" value="F:metal ion binding"/>
    <property type="evidence" value="ECO:0007669"/>
    <property type="project" value="InterPro"/>
</dbReference>
<feature type="compositionally biased region" description="Low complexity" evidence="1">
    <location>
        <begin position="214"/>
        <end position="226"/>
    </location>
</feature>
<evidence type="ECO:0000313" key="4">
    <source>
        <dbReference type="Proteomes" id="UP000695562"/>
    </source>
</evidence>
<evidence type="ECO:0000259" key="2">
    <source>
        <dbReference type="PROSITE" id="PS51043"/>
    </source>
</evidence>
<accession>A0A8J4UU38</accession>
<dbReference type="InterPro" id="IPR058055">
    <property type="entry name" value="PA-PLA1"/>
</dbReference>
<feature type="region of interest" description="Disordered" evidence="1">
    <location>
        <begin position="422"/>
        <end position="441"/>
    </location>
</feature>
<dbReference type="SMART" id="SM01127">
    <property type="entry name" value="DDHD"/>
    <property type="match status" value="1"/>
</dbReference>
<name>A0A8J4UU38_9MYCE</name>
<reference evidence="3" key="1">
    <citation type="submission" date="2020-01" db="EMBL/GenBank/DDBJ databases">
        <title>Development of genomics and gene disruption for Polysphondylium violaceum indicates a role for the polyketide synthase stlB in stalk morphogenesis.</title>
        <authorList>
            <person name="Narita B."/>
            <person name="Kawabe Y."/>
            <person name="Kin K."/>
            <person name="Saito T."/>
            <person name="Gibbs R."/>
            <person name="Kuspa A."/>
            <person name="Muzny D."/>
            <person name="Queller D."/>
            <person name="Richards S."/>
            <person name="Strassman J."/>
            <person name="Sucgang R."/>
            <person name="Worley K."/>
            <person name="Schaap P."/>
        </authorList>
    </citation>
    <scope>NUCLEOTIDE SEQUENCE</scope>
    <source>
        <strain evidence="3">QSvi11</strain>
    </source>
</reference>
<feature type="domain" description="DDHD" evidence="2">
    <location>
        <begin position="248"/>
        <end position="551"/>
    </location>
</feature>
<dbReference type="InterPro" id="IPR004177">
    <property type="entry name" value="DDHD_dom"/>
</dbReference>
<keyword evidence="4" id="KW-1185">Reference proteome</keyword>
<feature type="region of interest" description="Disordered" evidence="1">
    <location>
        <begin position="168"/>
        <end position="196"/>
    </location>
</feature>
<dbReference type="PANTHER" id="PTHR23509">
    <property type="entry name" value="PA-PL1 PHOSPHOLIPASE FAMILY"/>
    <property type="match status" value="1"/>
</dbReference>
<dbReference type="PROSITE" id="PS51043">
    <property type="entry name" value="DDHD"/>
    <property type="match status" value="1"/>
</dbReference>
<protein>
    <recommendedName>
        <fullName evidence="2">DDHD domain-containing protein</fullName>
    </recommendedName>
</protein>
<dbReference type="GO" id="GO:0005737">
    <property type="term" value="C:cytoplasm"/>
    <property type="evidence" value="ECO:0007669"/>
    <property type="project" value="TreeGrafter"/>
</dbReference>
<feature type="compositionally biased region" description="Low complexity" evidence="1">
    <location>
        <begin position="488"/>
        <end position="501"/>
    </location>
</feature>
<proteinExistence type="predicted"/>
<feature type="compositionally biased region" description="Low complexity" evidence="1">
    <location>
        <begin position="334"/>
        <end position="368"/>
    </location>
</feature>
<feature type="compositionally biased region" description="Polar residues" evidence="1">
    <location>
        <begin position="423"/>
        <end position="435"/>
    </location>
</feature>
<sequence length="551" mass="60549">MANNSNISINNNDDCETIQNIDHFILIIHGIGKHEENWVAKINKINNLYHTVTKIIGYNKNIKFEGIEWHSALHSHTDRFIEKVTPPYITKVHEMINHTLLDILFFTSPIFSQTIYNEVGKQLNDAYNNFILKNPNFNGKVSILAHSLGSMICYDILCNQPISSNDNNNNSNNNNNNNSNNCNNTSTDSNNDGDDGAEKGNVYYWQKLNQEKQSNNNSNNSNSNNNEEQDIGDTIMGSLMPAIKFPKLDFEVYNLFGIGSPIGVMCTIRGHTALDVPKCVNFFNIYDQSDPVAYLIEPLIDDGFSQLPESVAPHLGSKKSFLKQQEKLEKQNNSTTTTTTISSSTSSTSLSSLSISTSPSSPSTASSGSILSKFANKLPTLRSLAGGSKSSSTTSPIQQSPNSLGITCVVEQTEMVALDGASTPKSLKHQNNASELNPEDNLPIIKLDSIDSTTSTYTSTTTTTTTTTSIPKSRSFDASGGESEEETPNTTNSSTATTNTNNNKFCSGHRFDYKLKPTGFSNISEYSSVPTAHKSYWESKDVLYFIISNSK</sequence>
<feature type="compositionally biased region" description="Low complexity" evidence="1">
    <location>
        <begin position="455"/>
        <end position="469"/>
    </location>
</feature>
<dbReference type="EMBL" id="AJWJ01000118">
    <property type="protein sequence ID" value="KAF2075016.1"/>
    <property type="molecule type" value="Genomic_DNA"/>
</dbReference>
<gene>
    <name evidence="3" type="ORF">CYY_003668</name>
</gene>
<organism evidence="3 4">
    <name type="scientific">Polysphondylium violaceum</name>
    <dbReference type="NCBI Taxonomy" id="133409"/>
    <lineage>
        <taxon>Eukaryota</taxon>
        <taxon>Amoebozoa</taxon>
        <taxon>Evosea</taxon>
        <taxon>Eumycetozoa</taxon>
        <taxon>Dictyostelia</taxon>
        <taxon>Dictyosteliales</taxon>
        <taxon>Dictyosteliaceae</taxon>
        <taxon>Polysphondylium</taxon>
    </lineage>
</organism>
<feature type="region of interest" description="Disordered" evidence="1">
    <location>
        <begin position="455"/>
        <end position="501"/>
    </location>
</feature>
<dbReference type="Proteomes" id="UP000695562">
    <property type="component" value="Unassembled WGS sequence"/>
</dbReference>
<dbReference type="AlphaFoldDB" id="A0A8J4UU38"/>
<dbReference type="Pfam" id="PF02862">
    <property type="entry name" value="DDHD"/>
    <property type="match status" value="1"/>
</dbReference>
<dbReference type="OrthoDB" id="69269at2759"/>
<dbReference type="GO" id="GO:0004620">
    <property type="term" value="F:phospholipase activity"/>
    <property type="evidence" value="ECO:0007669"/>
    <property type="project" value="TreeGrafter"/>
</dbReference>
<dbReference type="PANTHER" id="PTHR23509:SF8">
    <property type="entry name" value="DDHD DOMAIN-CONTAINING PROTEIN"/>
    <property type="match status" value="1"/>
</dbReference>
<feature type="compositionally biased region" description="Low complexity" evidence="1">
    <location>
        <begin position="168"/>
        <end position="190"/>
    </location>
</feature>